<dbReference type="EMBL" id="WWBZ02000016">
    <property type="protein sequence ID" value="KAF4309453.1"/>
    <property type="molecule type" value="Genomic_DNA"/>
</dbReference>
<gene>
    <name evidence="1" type="ORF">GTA08_BOTSDO03217</name>
</gene>
<organism evidence="1 2">
    <name type="scientific">Botryosphaeria dothidea</name>
    <dbReference type="NCBI Taxonomy" id="55169"/>
    <lineage>
        <taxon>Eukaryota</taxon>
        <taxon>Fungi</taxon>
        <taxon>Dikarya</taxon>
        <taxon>Ascomycota</taxon>
        <taxon>Pezizomycotina</taxon>
        <taxon>Dothideomycetes</taxon>
        <taxon>Dothideomycetes incertae sedis</taxon>
        <taxon>Botryosphaeriales</taxon>
        <taxon>Botryosphaeriaceae</taxon>
        <taxon>Botryosphaeria</taxon>
    </lineage>
</organism>
<reference evidence="1" key="1">
    <citation type="submission" date="2020-04" db="EMBL/GenBank/DDBJ databases">
        <title>Genome Assembly and Annotation of Botryosphaeria dothidea sdau 11-99, a Latent Pathogen of Apple Fruit Ring Rot in China.</title>
        <authorList>
            <person name="Yu C."/>
            <person name="Diao Y."/>
            <person name="Lu Q."/>
            <person name="Zhao J."/>
            <person name="Cui S."/>
            <person name="Peng C."/>
            <person name="He B."/>
            <person name="Liu H."/>
        </authorList>
    </citation>
    <scope>NUCLEOTIDE SEQUENCE [LARGE SCALE GENOMIC DNA]</scope>
    <source>
        <strain evidence="1">Sdau11-99</strain>
    </source>
</reference>
<dbReference type="AlphaFoldDB" id="A0A8H4J2B0"/>
<dbReference type="Proteomes" id="UP000572817">
    <property type="component" value="Unassembled WGS sequence"/>
</dbReference>
<evidence type="ECO:0000313" key="2">
    <source>
        <dbReference type="Proteomes" id="UP000572817"/>
    </source>
</evidence>
<evidence type="ECO:0000313" key="1">
    <source>
        <dbReference type="EMBL" id="KAF4309453.1"/>
    </source>
</evidence>
<sequence>MSDSWDWKTNITQRKVGKSENPSTGTFPRNLMRGAMFQGNQDDLKVYTYGGTSFLANTSFPNWEPPDSSTYALWSYDTSTQMWNQYDVTFASLWRPNRGAYAEAPGRSTAFWLNGQIDQGTSNLTYTTGENKTTYLEGMIVLNTGDQTARNVSTSSLGPARVGGVLHYIEVMETKHFLLALGGMQKSVSSVESSDASGLVDFESVHLCDDFDEDQSTWHSQPTAGDIPEARIEFCTVIIAAPDNSSHNV</sequence>
<accession>A0A8H4J2B0</accession>
<proteinExistence type="predicted"/>
<dbReference type="SUPFAM" id="SSF117281">
    <property type="entry name" value="Kelch motif"/>
    <property type="match status" value="1"/>
</dbReference>
<dbReference type="InterPro" id="IPR015915">
    <property type="entry name" value="Kelch-typ_b-propeller"/>
</dbReference>
<protein>
    <submittedName>
        <fullName evidence="1">Cell wall anchored protein</fullName>
    </submittedName>
</protein>
<keyword evidence="2" id="KW-1185">Reference proteome</keyword>
<comment type="caution">
    <text evidence="1">The sequence shown here is derived from an EMBL/GenBank/DDBJ whole genome shotgun (WGS) entry which is preliminary data.</text>
</comment>
<dbReference type="OrthoDB" id="10251809at2759"/>
<name>A0A8H4J2B0_9PEZI</name>